<dbReference type="AlphaFoldDB" id="D3S0R9"/>
<feature type="binding site" evidence="12">
    <location>
        <position position="252"/>
    </location>
    <ligand>
        <name>glycerol</name>
        <dbReference type="ChEBI" id="CHEBI:17754"/>
    </ligand>
</feature>
<dbReference type="GO" id="GO:0106357">
    <property type="term" value="F:glycerol-1-phosphate dehydrogenase (NAD+) activity"/>
    <property type="evidence" value="ECO:0007669"/>
    <property type="project" value="RHEA"/>
</dbReference>
<keyword evidence="10 11" id="KW-1208">Phospholipid metabolism</keyword>
<evidence type="ECO:0000256" key="6">
    <source>
        <dbReference type="ARBA" id="ARBA00023002"/>
    </source>
</evidence>
<dbReference type="UniPathway" id="UPA00940"/>
<keyword evidence="3 11" id="KW-0479">Metal-binding</keyword>
<dbReference type="GO" id="GO:0008654">
    <property type="term" value="P:phospholipid biosynthetic process"/>
    <property type="evidence" value="ECO:0007669"/>
    <property type="project" value="UniProtKB-KW"/>
</dbReference>
<keyword evidence="7 11" id="KW-0520">NAD</keyword>
<dbReference type="PANTHER" id="PTHR43616:SF5">
    <property type="entry name" value="GLYCEROL DEHYDROGENASE 1"/>
    <property type="match status" value="1"/>
</dbReference>
<comment type="subcellular location">
    <subcellularLocation>
        <location evidence="11">Cytoplasm</location>
    </subcellularLocation>
</comment>
<feature type="binding site" evidence="11">
    <location>
        <position position="256"/>
    </location>
    <ligand>
        <name>substrate</name>
    </ligand>
</feature>
<evidence type="ECO:0000256" key="3">
    <source>
        <dbReference type="ARBA" id="ARBA00022723"/>
    </source>
</evidence>
<evidence type="ECO:0000256" key="14">
    <source>
        <dbReference type="PIRSR" id="PIRSR000112-3"/>
    </source>
</evidence>
<dbReference type="HAMAP" id="MF_00497_A">
    <property type="entry name" value="G1P_dehydrogenase_A"/>
    <property type="match status" value="1"/>
</dbReference>
<evidence type="ECO:0000313" key="16">
    <source>
        <dbReference type="Proteomes" id="UP000002613"/>
    </source>
</evidence>
<evidence type="ECO:0000256" key="11">
    <source>
        <dbReference type="HAMAP-Rule" id="MF_00497"/>
    </source>
</evidence>
<dbReference type="KEGG" id="fpl:Ferp_2181"/>
<dbReference type="SUPFAM" id="SSF56796">
    <property type="entry name" value="Dehydroquinate synthase-like"/>
    <property type="match status" value="1"/>
</dbReference>
<comment type="function">
    <text evidence="11">Catalyzes the NAD(P)H-dependent reduction of dihydroxyacetonephosphate (DHAP or glycerone phosphate) to glycerol 1-phosphate (G1P). The G1P thus generated is used as the glycerophosphate backbone of phospholipids in the cellular membranes of Archaea.</text>
</comment>
<dbReference type="PANTHER" id="PTHR43616">
    <property type="entry name" value="GLYCEROL DEHYDROGENASE"/>
    <property type="match status" value="1"/>
</dbReference>
<feature type="binding site" evidence="11">
    <location>
        <position position="172"/>
    </location>
    <ligand>
        <name>Zn(2+)</name>
        <dbReference type="ChEBI" id="CHEBI:29105"/>
        <note>catalytic</note>
    </ligand>
</feature>
<gene>
    <name evidence="11" type="primary">egsA</name>
    <name evidence="15" type="ordered locus">Ferp_2181</name>
</gene>
<keyword evidence="9 11" id="KW-0594">Phospholipid biosynthesis</keyword>
<keyword evidence="2 11" id="KW-0444">Lipid biosynthesis</keyword>
<keyword evidence="5 11" id="KW-0521">NADP</keyword>
<dbReference type="InterPro" id="IPR016205">
    <property type="entry name" value="Glycerol_DH"/>
</dbReference>
<comment type="catalytic activity">
    <reaction evidence="11">
        <text>sn-glycerol 1-phosphate + NAD(+) = dihydroxyacetone phosphate + NADH + H(+)</text>
        <dbReference type="Rhea" id="RHEA:21412"/>
        <dbReference type="ChEBI" id="CHEBI:15378"/>
        <dbReference type="ChEBI" id="CHEBI:57540"/>
        <dbReference type="ChEBI" id="CHEBI:57642"/>
        <dbReference type="ChEBI" id="CHEBI:57685"/>
        <dbReference type="ChEBI" id="CHEBI:57945"/>
        <dbReference type="EC" id="1.1.1.261"/>
    </reaction>
</comment>
<feature type="binding site" evidence="11 14">
    <location>
        <begin position="98"/>
        <end position="102"/>
    </location>
    <ligand>
        <name>NAD(+)</name>
        <dbReference type="ChEBI" id="CHEBI:57540"/>
    </ligand>
</feature>
<evidence type="ECO:0000256" key="1">
    <source>
        <dbReference type="ARBA" id="ARBA00022490"/>
    </source>
</evidence>
<feature type="binding site" evidence="11">
    <location>
        <position position="125"/>
    </location>
    <ligand>
        <name>substrate</name>
    </ligand>
</feature>
<feature type="binding site" evidence="12">
    <location>
        <position position="268"/>
    </location>
    <ligand>
        <name>glycerol</name>
        <dbReference type="ChEBI" id="CHEBI:17754"/>
    </ligand>
</feature>
<evidence type="ECO:0000256" key="12">
    <source>
        <dbReference type="PIRSR" id="PIRSR000112-1"/>
    </source>
</evidence>
<comment type="catalytic activity">
    <reaction evidence="11">
        <text>sn-glycerol 1-phosphate + NADP(+) = dihydroxyacetone phosphate + NADPH + H(+)</text>
        <dbReference type="Rhea" id="RHEA:21416"/>
        <dbReference type="ChEBI" id="CHEBI:15378"/>
        <dbReference type="ChEBI" id="CHEBI:57642"/>
        <dbReference type="ChEBI" id="CHEBI:57685"/>
        <dbReference type="ChEBI" id="CHEBI:57783"/>
        <dbReference type="ChEBI" id="CHEBI:58349"/>
        <dbReference type="EC" id="1.1.1.261"/>
    </reaction>
</comment>
<dbReference type="Gene3D" id="3.40.50.1970">
    <property type="match status" value="1"/>
</dbReference>
<dbReference type="InterPro" id="IPR032837">
    <property type="entry name" value="G1PDH"/>
</dbReference>
<feature type="binding site" evidence="11 14">
    <location>
        <begin position="120"/>
        <end position="123"/>
    </location>
    <ligand>
        <name>NAD(+)</name>
        <dbReference type="ChEBI" id="CHEBI:57540"/>
    </ligand>
</feature>
<dbReference type="HOGENOM" id="CLU_038362_0_0_2"/>
<comment type="pathway">
    <text evidence="11">Membrane lipid metabolism; glycerophospholipid metabolism.</text>
</comment>
<feature type="binding site" evidence="11">
    <location>
        <position position="172"/>
    </location>
    <ligand>
        <name>substrate</name>
    </ligand>
</feature>
<organism evidence="15 16">
    <name type="scientific">Ferroglobus placidus (strain DSM 10642 / AEDII12DO)</name>
    <dbReference type="NCBI Taxonomy" id="589924"/>
    <lineage>
        <taxon>Archaea</taxon>
        <taxon>Methanobacteriati</taxon>
        <taxon>Methanobacteriota</taxon>
        <taxon>Archaeoglobi</taxon>
        <taxon>Archaeoglobales</taxon>
        <taxon>Archaeoglobaceae</taxon>
        <taxon>Ferroglobus</taxon>
    </lineage>
</organism>
<dbReference type="Gene3D" id="1.20.1090.10">
    <property type="entry name" value="Dehydroquinate synthase-like - alpha domain"/>
    <property type="match status" value="1"/>
</dbReference>
<keyword evidence="4 11" id="KW-0862">Zinc</keyword>
<keyword evidence="1 11" id="KW-0963">Cytoplasm</keyword>
<accession>D3S0R9</accession>
<evidence type="ECO:0000256" key="7">
    <source>
        <dbReference type="ARBA" id="ARBA00023027"/>
    </source>
</evidence>
<dbReference type="PaxDb" id="589924-Ferp_2181"/>
<keyword evidence="8 11" id="KW-0443">Lipid metabolism</keyword>
<reference evidence="15 16" key="2">
    <citation type="journal article" date="2011" name="Stand. Genomic Sci.">
        <title>Complete genome sequence of Ferroglobus placidus AEDII12DO.</title>
        <authorList>
            <person name="Anderson I."/>
            <person name="Risso C."/>
            <person name="Holmes D."/>
            <person name="Lucas S."/>
            <person name="Copeland A."/>
            <person name="Lapidus A."/>
            <person name="Cheng J.F."/>
            <person name="Bruce D."/>
            <person name="Goodwin L."/>
            <person name="Pitluck S."/>
            <person name="Saunders E."/>
            <person name="Brettin T."/>
            <person name="Detter J.C."/>
            <person name="Han C."/>
            <person name="Tapia R."/>
            <person name="Larimer F."/>
            <person name="Land M."/>
            <person name="Hauser L."/>
            <person name="Woyke T."/>
            <person name="Lovley D."/>
            <person name="Kyrpides N."/>
            <person name="Ivanova N."/>
        </authorList>
    </citation>
    <scope>NUCLEOTIDE SEQUENCE [LARGE SCALE GENOMIC DNA]</scope>
    <source>
        <strain evidence="16">DSM 10642 / AEDII12DO</strain>
    </source>
</reference>
<sequence>MRYKTELTRIVELPYYVEVSESSRKKVKDILDSFNLNSTLFLTGKNSYEVVGAKIEEKISDYIVEKVFVEKATMSEVRRIELFLGYTDIDSVVGVGGGKVIDVGKVIATELKVAFISIPTLASNDGIASPVASFKENGKPVSISVNPPTAVLADLTILRNSPIRYLRAGFGDLISNITAVKDWKLARDKIGEEYNEVAASMAYLPSSLMLNLESVNFKDDLTTLEKLIRGLILSGVSIAIAGSSRPASGAEHKFSHALDYLGYGSGVHGEQVALGTIIMEYLHQKYYGIGDWEAIKTIFEKAQVPTTAKELNLTKEQILEALIYAKRIRKKRYTILEDVNPSKEELELVLIKTGIVES</sequence>
<reference evidence="16" key="1">
    <citation type="submission" date="2010-02" db="EMBL/GenBank/DDBJ databases">
        <title>Complete sequence of Ferroglobus placidus DSM 10642.</title>
        <authorList>
            <consortium name="US DOE Joint Genome Institute"/>
            <person name="Lucas S."/>
            <person name="Copeland A."/>
            <person name="Lapidus A."/>
            <person name="Cheng J.-F."/>
            <person name="Bruce D."/>
            <person name="Goodwin L."/>
            <person name="Pitluck S."/>
            <person name="Saunders E."/>
            <person name="Brettin T."/>
            <person name="Detter J.C."/>
            <person name="Han C."/>
            <person name="Tapia R."/>
            <person name="Larimer F."/>
            <person name="Land M."/>
            <person name="Hauser L."/>
            <person name="Kyrpides N."/>
            <person name="Ivanova N."/>
            <person name="Holmes D."/>
            <person name="Lovley D."/>
            <person name="Kyrpides N."/>
            <person name="Anderson I.J."/>
            <person name="Woyke T."/>
        </authorList>
    </citation>
    <scope>NUCLEOTIDE SEQUENCE [LARGE SCALE GENOMIC DNA]</scope>
    <source>
        <strain evidence="16">DSM 10642 / AEDII12DO</strain>
    </source>
</reference>
<feature type="binding site" evidence="12">
    <location>
        <position position="172"/>
    </location>
    <ligand>
        <name>glycerol</name>
        <dbReference type="ChEBI" id="CHEBI:17754"/>
    </ligand>
</feature>
<evidence type="ECO:0000256" key="8">
    <source>
        <dbReference type="ARBA" id="ARBA00023098"/>
    </source>
</evidence>
<dbReference type="Pfam" id="PF13685">
    <property type="entry name" value="Fe-ADH_2"/>
    <property type="match status" value="1"/>
</dbReference>
<protein>
    <recommendedName>
        <fullName evidence="11">Glycerol-1-phosphate dehydrogenase [NAD(P)+]</fullName>
        <shortName evidence="11">G1P dehydrogenase</shortName>
        <shortName evidence="11">G1PDH</shortName>
        <ecNumber evidence="11">1.1.1.261</ecNumber>
    </recommendedName>
    <alternativeName>
        <fullName evidence="11">Enantiomeric glycerophosphate synthase</fullName>
    </alternativeName>
    <alternativeName>
        <fullName evidence="11">sn-glycerol-1-phosphate dehydrogenase</fullName>
    </alternativeName>
</protein>
<keyword evidence="6 11" id="KW-0560">Oxidoreductase</keyword>
<proteinExistence type="inferred from homology"/>
<evidence type="ECO:0000256" key="13">
    <source>
        <dbReference type="PIRSR" id="PIRSR000112-2"/>
    </source>
</evidence>
<dbReference type="eggNOG" id="arCOG00982">
    <property type="taxonomic scope" value="Archaea"/>
</dbReference>
<evidence type="ECO:0000256" key="4">
    <source>
        <dbReference type="ARBA" id="ARBA00022833"/>
    </source>
</evidence>
<feature type="binding site" evidence="13">
    <location>
        <position position="125"/>
    </location>
    <ligand>
        <name>glycerol</name>
        <dbReference type="ChEBI" id="CHEBI:17754"/>
    </ligand>
</feature>
<dbReference type="GO" id="GO:0005737">
    <property type="term" value="C:cytoplasm"/>
    <property type="evidence" value="ECO:0007669"/>
    <property type="project" value="UniProtKB-SubCell"/>
</dbReference>
<dbReference type="RefSeq" id="WP_012966648.1">
    <property type="nucleotide sequence ID" value="NC_013849.1"/>
</dbReference>
<evidence type="ECO:0000313" key="15">
    <source>
        <dbReference type="EMBL" id="ADC66310.1"/>
    </source>
</evidence>
<evidence type="ECO:0000256" key="5">
    <source>
        <dbReference type="ARBA" id="ARBA00022857"/>
    </source>
</evidence>
<keyword evidence="16" id="KW-1185">Reference proteome</keyword>
<feature type="binding site" evidence="11">
    <location>
        <position position="252"/>
    </location>
    <ligand>
        <name>Zn(2+)</name>
        <dbReference type="ChEBI" id="CHEBI:29105"/>
        <note>catalytic</note>
    </ligand>
</feature>
<feature type="binding site" evidence="11">
    <location>
        <position position="268"/>
    </location>
    <ligand>
        <name>Zn(2+)</name>
        <dbReference type="ChEBI" id="CHEBI:29105"/>
        <note>catalytic</note>
    </ligand>
</feature>
<dbReference type="EC" id="1.1.1.261" evidence="11"/>
<evidence type="ECO:0000256" key="10">
    <source>
        <dbReference type="ARBA" id="ARBA00023264"/>
    </source>
</evidence>
<dbReference type="GO" id="GO:0106358">
    <property type="term" value="F:glycerol-1-phosphate dehydrogenase (NADP+) activity"/>
    <property type="evidence" value="ECO:0007669"/>
    <property type="project" value="RHEA"/>
</dbReference>
<dbReference type="Proteomes" id="UP000002613">
    <property type="component" value="Chromosome"/>
</dbReference>
<dbReference type="GeneID" id="8779719"/>
<evidence type="ECO:0000256" key="2">
    <source>
        <dbReference type="ARBA" id="ARBA00022516"/>
    </source>
</evidence>
<comment type="similarity">
    <text evidence="11">Belongs to the glycerol-1-phosphate dehydrogenase family.</text>
</comment>
<comment type="cofactor">
    <cofactor evidence="11 12">
        <name>Zn(2+)</name>
        <dbReference type="ChEBI" id="CHEBI:29105"/>
    </cofactor>
    <text evidence="11 12">Binds 1 zinc ion per subunit.</text>
</comment>
<name>D3S0R9_FERPA</name>
<dbReference type="EMBL" id="CP001899">
    <property type="protein sequence ID" value="ADC66310.1"/>
    <property type="molecule type" value="Genomic_DNA"/>
</dbReference>
<feature type="binding site" evidence="11 14">
    <location>
        <position position="129"/>
    </location>
    <ligand>
        <name>NAD(+)</name>
        <dbReference type="ChEBI" id="CHEBI:57540"/>
    </ligand>
</feature>
<dbReference type="STRING" id="589924.Ferp_2181"/>
<dbReference type="OrthoDB" id="8656at2157"/>
<dbReference type="PIRSF" id="PIRSF000112">
    <property type="entry name" value="Glycerol_dehydrogenase"/>
    <property type="match status" value="1"/>
</dbReference>
<evidence type="ECO:0000256" key="9">
    <source>
        <dbReference type="ARBA" id="ARBA00023209"/>
    </source>
</evidence>
<dbReference type="GO" id="GO:0046872">
    <property type="term" value="F:metal ion binding"/>
    <property type="evidence" value="ECO:0007669"/>
    <property type="project" value="UniProtKB-KW"/>
</dbReference>
<dbReference type="InterPro" id="IPR023002">
    <property type="entry name" value="G1P_dehydrogenase_arc"/>
</dbReference>
<dbReference type="GO" id="GO:0006650">
    <property type="term" value="P:glycerophospholipid metabolic process"/>
    <property type="evidence" value="ECO:0007669"/>
    <property type="project" value="UniProtKB-UniRule"/>
</dbReference>